<dbReference type="Proteomes" id="UP001163739">
    <property type="component" value="Chromosome"/>
</dbReference>
<evidence type="ECO:0000313" key="2">
    <source>
        <dbReference type="EMBL" id="UZE96098.1"/>
    </source>
</evidence>
<dbReference type="RefSeq" id="WP_265047584.1">
    <property type="nucleotide sequence ID" value="NZ_CP100390.1"/>
</dbReference>
<sequence>MFIRTYIQGHTIDLYTSGYALTVYITFIFSLVYFLAAFNGYKYTHTHGKGVNNYQHQRNKIIAIMVPMGDDSIEYTPFDYSLDEQVVTYVTGGVRSTNEDTLFRTVNYKDDIAKIPKADLEYALSLVKETNFHSVIYKNKCYYKAKVSNFSPHAINSSKFKTPIR</sequence>
<keyword evidence="1" id="KW-1133">Transmembrane helix</keyword>
<protein>
    <submittedName>
        <fullName evidence="2">Uncharacterized protein</fullName>
    </submittedName>
</protein>
<evidence type="ECO:0000313" key="3">
    <source>
        <dbReference type="Proteomes" id="UP001163739"/>
    </source>
</evidence>
<name>A0ABY6N1V4_9ALTE</name>
<accession>A0ABY6N1V4</accession>
<organism evidence="2 3">
    <name type="scientific">Alkalimarinus alittae</name>
    <dbReference type="NCBI Taxonomy" id="2961619"/>
    <lineage>
        <taxon>Bacteria</taxon>
        <taxon>Pseudomonadati</taxon>
        <taxon>Pseudomonadota</taxon>
        <taxon>Gammaproteobacteria</taxon>
        <taxon>Alteromonadales</taxon>
        <taxon>Alteromonadaceae</taxon>
        <taxon>Alkalimarinus</taxon>
    </lineage>
</organism>
<gene>
    <name evidence="2" type="ORF">NKI27_18945</name>
</gene>
<evidence type="ECO:0000256" key="1">
    <source>
        <dbReference type="SAM" id="Phobius"/>
    </source>
</evidence>
<keyword evidence="1" id="KW-0472">Membrane</keyword>
<keyword evidence="1" id="KW-0812">Transmembrane</keyword>
<feature type="transmembrane region" description="Helical" evidence="1">
    <location>
        <begin position="20"/>
        <end position="41"/>
    </location>
</feature>
<reference evidence="2" key="1">
    <citation type="submission" date="2022-06" db="EMBL/GenBank/DDBJ databases">
        <title>Alkalimarinus sp. nov., isolated from gut of a Alitta virens.</title>
        <authorList>
            <person name="Yang A.I."/>
            <person name="Shin N.-R."/>
        </authorList>
    </citation>
    <scope>NUCLEOTIDE SEQUENCE</scope>
    <source>
        <strain evidence="2">A2M4</strain>
    </source>
</reference>
<dbReference type="EMBL" id="CP100390">
    <property type="protein sequence ID" value="UZE96098.1"/>
    <property type="molecule type" value="Genomic_DNA"/>
</dbReference>
<proteinExistence type="predicted"/>
<keyword evidence="3" id="KW-1185">Reference proteome</keyword>